<feature type="domain" description="Isopenicillin N synthase-like Fe(2+) 2OG dioxygenase" evidence="1">
    <location>
        <begin position="52"/>
        <end position="122"/>
    </location>
</feature>
<name>A0AAV6Y6C3_9LAMI</name>
<dbReference type="AlphaFoldDB" id="A0AAV6Y6C3"/>
<reference evidence="2" key="1">
    <citation type="submission" date="2019-10" db="EMBL/GenBank/DDBJ databases">
        <authorList>
            <person name="Zhang R."/>
            <person name="Pan Y."/>
            <person name="Wang J."/>
            <person name="Ma R."/>
            <person name="Yu S."/>
        </authorList>
    </citation>
    <scope>NUCLEOTIDE SEQUENCE</scope>
    <source>
        <strain evidence="2">LA-IB0</strain>
        <tissue evidence="2">Leaf</tissue>
    </source>
</reference>
<keyword evidence="3" id="KW-1185">Reference proteome</keyword>
<evidence type="ECO:0000313" key="2">
    <source>
        <dbReference type="EMBL" id="KAG8388309.1"/>
    </source>
</evidence>
<protein>
    <recommendedName>
        <fullName evidence="1">Isopenicillin N synthase-like Fe(2+) 2OG dioxygenase domain-containing protein</fullName>
    </recommendedName>
</protein>
<dbReference type="InterPro" id="IPR027443">
    <property type="entry name" value="IPNS-like_sf"/>
</dbReference>
<dbReference type="EMBL" id="WHWC01000002">
    <property type="protein sequence ID" value="KAG8388309.1"/>
    <property type="molecule type" value="Genomic_DNA"/>
</dbReference>
<gene>
    <name evidence="2" type="ORF">BUALT_Bualt02G0112100</name>
</gene>
<dbReference type="PANTHER" id="PTHR47990">
    <property type="entry name" value="2-OXOGLUTARATE (2OG) AND FE(II)-DEPENDENT OXYGENASE SUPERFAMILY PROTEIN-RELATED"/>
    <property type="match status" value="1"/>
</dbReference>
<dbReference type="InterPro" id="IPR044861">
    <property type="entry name" value="IPNS-like_FE2OG_OXY"/>
</dbReference>
<evidence type="ECO:0000259" key="1">
    <source>
        <dbReference type="Pfam" id="PF03171"/>
    </source>
</evidence>
<evidence type="ECO:0000313" key="3">
    <source>
        <dbReference type="Proteomes" id="UP000826271"/>
    </source>
</evidence>
<dbReference type="Pfam" id="PF03171">
    <property type="entry name" value="2OG-FeII_Oxy"/>
    <property type="match status" value="1"/>
</dbReference>
<dbReference type="SUPFAM" id="SSF51197">
    <property type="entry name" value="Clavaminate synthase-like"/>
    <property type="match status" value="1"/>
</dbReference>
<comment type="caution">
    <text evidence="2">The sequence shown here is derived from an EMBL/GenBank/DDBJ whole genome shotgun (WGS) entry which is preliminary data.</text>
</comment>
<dbReference type="Proteomes" id="UP000826271">
    <property type="component" value="Unassembled WGS sequence"/>
</dbReference>
<dbReference type="Gene3D" id="2.60.120.330">
    <property type="entry name" value="B-lactam Antibiotic, Isopenicillin N Synthase, Chain"/>
    <property type="match status" value="1"/>
</dbReference>
<proteinExistence type="predicted"/>
<organism evidence="2 3">
    <name type="scientific">Buddleja alternifolia</name>
    <dbReference type="NCBI Taxonomy" id="168488"/>
    <lineage>
        <taxon>Eukaryota</taxon>
        <taxon>Viridiplantae</taxon>
        <taxon>Streptophyta</taxon>
        <taxon>Embryophyta</taxon>
        <taxon>Tracheophyta</taxon>
        <taxon>Spermatophyta</taxon>
        <taxon>Magnoliopsida</taxon>
        <taxon>eudicotyledons</taxon>
        <taxon>Gunneridae</taxon>
        <taxon>Pentapetalae</taxon>
        <taxon>asterids</taxon>
        <taxon>lamiids</taxon>
        <taxon>Lamiales</taxon>
        <taxon>Scrophulariaceae</taxon>
        <taxon>Buddlejeae</taxon>
        <taxon>Buddleja</taxon>
    </lineage>
</organism>
<dbReference type="InterPro" id="IPR050231">
    <property type="entry name" value="Iron_ascorbate_oxido_reductase"/>
</dbReference>
<accession>A0AAV6Y6C3</accession>
<sequence>MDSHAQSNKLPIIEFSEKNLIPGTSVFRIVSHGNEHGVVEYCNSLIESSFHMKRLIKYKSQGENETSTGLLPHTDKTFMSIISTNEVKGLQIETPQGEWIDFEPSPSKFILTVGEAFMVRSSNSISPSDTVAF</sequence>